<protein>
    <submittedName>
        <fullName evidence="1">Uncharacterized protein</fullName>
    </submittedName>
</protein>
<comment type="caution">
    <text evidence="1">The sequence shown here is derived from an EMBL/GenBank/DDBJ whole genome shotgun (WGS) entry which is preliminary data.</text>
</comment>
<keyword evidence="2" id="KW-1185">Reference proteome</keyword>
<organism evidence="1 2">
    <name type="scientific">Lindgomyces ingoldianus</name>
    <dbReference type="NCBI Taxonomy" id="673940"/>
    <lineage>
        <taxon>Eukaryota</taxon>
        <taxon>Fungi</taxon>
        <taxon>Dikarya</taxon>
        <taxon>Ascomycota</taxon>
        <taxon>Pezizomycotina</taxon>
        <taxon>Dothideomycetes</taxon>
        <taxon>Pleosporomycetidae</taxon>
        <taxon>Pleosporales</taxon>
        <taxon>Lindgomycetaceae</taxon>
        <taxon>Lindgomyces</taxon>
    </lineage>
</organism>
<dbReference type="EMBL" id="MU003496">
    <property type="protein sequence ID" value="KAF2475170.1"/>
    <property type="molecule type" value="Genomic_DNA"/>
</dbReference>
<name>A0ACB6R7Y5_9PLEO</name>
<evidence type="ECO:0000313" key="2">
    <source>
        <dbReference type="Proteomes" id="UP000799755"/>
    </source>
</evidence>
<proteinExistence type="predicted"/>
<dbReference type="Proteomes" id="UP000799755">
    <property type="component" value="Unassembled WGS sequence"/>
</dbReference>
<evidence type="ECO:0000313" key="1">
    <source>
        <dbReference type="EMBL" id="KAF2475170.1"/>
    </source>
</evidence>
<sequence>MFYLENEKERICTILPLIITMIHKPLSLGSIQCRSIAALTLATNSTKFPFSSFHVAYQSSLMPLVPDSTPQNPIWCSVCGRNLKIGGRDEDRTPSGLQQRVPSALQHEVRNSNSFFDCRLGEIVLGHFTNSTARLTIFEWIILKRKKLHTIQIISETTKLPCYVGLPNSRFRYPFAIREPELGVAKLASMSFVNLEASLEHRWEGDTGRLQLKLKLSCRVSVVSGPEMSRKLEELWLFDVQLGFQAGGAIQATVPEGFNKVIGGPDELIIRLRTSMDVNFLAFQLHQKGSI</sequence>
<accession>A0ACB6R7Y5</accession>
<reference evidence="1" key="1">
    <citation type="journal article" date="2020" name="Stud. Mycol.">
        <title>101 Dothideomycetes genomes: a test case for predicting lifestyles and emergence of pathogens.</title>
        <authorList>
            <person name="Haridas S."/>
            <person name="Albert R."/>
            <person name="Binder M."/>
            <person name="Bloem J."/>
            <person name="Labutti K."/>
            <person name="Salamov A."/>
            <person name="Andreopoulos B."/>
            <person name="Baker S."/>
            <person name="Barry K."/>
            <person name="Bills G."/>
            <person name="Bluhm B."/>
            <person name="Cannon C."/>
            <person name="Castanera R."/>
            <person name="Culley D."/>
            <person name="Daum C."/>
            <person name="Ezra D."/>
            <person name="Gonzalez J."/>
            <person name="Henrissat B."/>
            <person name="Kuo A."/>
            <person name="Liang C."/>
            <person name="Lipzen A."/>
            <person name="Lutzoni F."/>
            <person name="Magnuson J."/>
            <person name="Mondo S."/>
            <person name="Nolan M."/>
            <person name="Ohm R."/>
            <person name="Pangilinan J."/>
            <person name="Park H.-J."/>
            <person name="Ramirez L."/>
            <person name="Alfaro M."/>
            <person name="Sun H."/>
            <person name="Tritt A."/>
            <person name="Yoshinaga Y."/>
            <person name="Zwiers L.-H."/>
            <person name="Turgeon B."/>
            <person name="Goodwin S."/>
            <person name="Spatafora J."/>
            <person name="Crous P."/>
            <person name="Grigoriev I."/>
        </authorList>
    </citation>
    <scope>NUCLEOTIDE SEQUENCE</scope>
    <source>
        <strain evidence="1">ATCC 200398</strain>
    </source>
</reference>
<gene>
    <name evidence="1" type="ORF">BDR25DRAFT_350578</name>
</gene>